<comment type="function">
    <text evidence="1">May be required for disulfide bond formation in some proteins.</text>
</comment>
<dbReference type="PROSITE" id="PS51318">
    <property type="entry name" value="TAT"/>
    <property type="match status" value="1"/>
</dbReference>
<dbReference type="Proteomes" id="UP001156641">
    <property type="component" value="Unassembled WGS sequence"/>
</dbReference>
<dbReference type="RefSeq" id="WP_284259620.1">
    <property type="nucleotide sequence ID" value="NZ_BSOS01000094.1"/>
</dbReference>
<dbReference type="Gene3D" id="3.40.30.10">
    <property type="entry name" value="Glutaredoxin"/>
    <property type="match status" value="1"/>
</dbReference>
<evidence type="ECO:0000256" key="4">
    <source>
        <dbReference type="ARBA" id="ARBA00023002"/>
    </source>
</evidence>
<keyword evidence="5" id="KW-1015">Disulfide bond</keyword>
<protein>
    <recommendedName>
        <fullName evidence="7">Thioredoxin domain-containing protein</fullName>
    </recommendedName>
</protein>
<comment type="similarity">
    <text evidence="2">Belongs to the thioredoxin family. DsbA subfamily.</text>
</comment>
<evidence type="ECO:0000313" key="8">
    <source>
        <dbReference type="EMBL" id="GLR68762.1"/>
    </source>
</evidence>
<comment type="caution">
    <text evidence="8">The sequence shown here is derived from an EMBL/GenBank/DDBJ whole genome shotgun (WGS) entry which is preliminary data.</text>
</comment>
<name>A0ABQ6AAI0_9PROT</name>
<dbReference type="Pfam" id="PF13462">
    <property type="entry name" value="Thioredoxin_4"/>
    <property type="match status" value="1"/>
</dbReference>
<gene>
    <name evidence="8" type="ORF">GCM10010909_34440</name>
</gene>
<dbReference type="PANTHER" id="PTHR13887">
    <property type="entry name" value="GLUTATHIONE S-TRANSFERASE KAPPA"/>
    <property type="match status" value="1"/>
</dbReference>
<evidence type="ECO:0000256" key="2">
    <source>
        <dbReference type="ARBA" id="ARBA00005791"/>
    </source>
</evidence>
<keyword evidence="6" id="KW-0676">Redox-active center</keyword>
<reference evidence="9" key="1">
    <citation type="journal article" date="2019" name="Int. J. Syst. Evol. Microbiol.">
        <title>The Global Catalogue of Microorganisms (GCM) 10K type strain sequencing project: providing services to taxonomists for standard genome sequencing and annotation.</title>
        <authorList>
            <consortium name="The Broad Institute Genomics Platform"/>
            <consortium name="The Broad Institute Genome Sequencing Center for Infectious Disease"/>
            <person name="Wu L."/>
            <person name="Ma J."/>
        </authorList>
    </citation>
    <scope>NUCLEOTIDE SEQUENCE [LARGE SCALE GENOMIC DNA]</scope>
    <source>
        <strain evidence="9">NBRC 112502</strain>
    </source>
</reference>
<evidence type="ECO:0000313" key="9">
    <source>
        <dbReference type="Proteomes" id="UP001156641"/>
    </source>
</evidence>
<proteinExistence type="inferred from homology"/>
<keyword evidence="9" id="KW-1185">Reference proteome</keyword>
<evidence type="ECO:0000256" key="6">
    <source>
        <dbReference type="ARBA" id="ARBA00023284"/>
    </source>
</evidence>
<dbReference type="InterPro" id="IPR036249">
    <property type="entry name" value="Thioredoxin-like_sf"/>
</dbReference>
<keyword evidence="3" id="KW-0732">Signal</keyword>
<evidence type="ECO:0000256" key="1">
    <source>
        <dbReference type="ARBA" id="ARBA00003565"/>
    </source>
</evidence>
<dbReference type="PANTHER" id="PTHR13887:SF14">
    <property type="entry name" value="DISULFIDE BOND FORMATION PROTEIN D"/>
    <property type="match status" value="1"/>
</dbReference>
<dbReference type="InterPro" id="IPR006311">
    <property type="entry name" value="TAT_signal"/>
</dbReference>
<sequence>MLATRRNILSLVGATAAVSGGAALYLHGRKLPVAQADASTPASTPVAAPAVVPAIPAPPANAGPNSPFGQRSIGSPTAPVTAHEYFSLTCTHCAEFATVTMPQVKPNLVDTGKLQIIYHDFPLDQVALMAAQVARYLPPDEYYPFIEALFAAQNDWAFQPNEDYHASIYKYAALAGMDQTTFNAALADDKLKAFILQGQQEAEALDHIDATPTFIINGRMYPGAMAYDDFAAAVAKAAAG</sequence>
<evidence type="ECO:0000256" key="5">
    <source>
        <dbReference type="ARBA" id="ARBA00023157"/>
    </source>
</evidence>
<dbReference type="SUPFAM" id="SSF52833">
    <property type="entry name" value="Thioredoxin-like"/>
    <property type="match status" value="1"/>
</dbReference>
<organism evidence="8 9">
    <name type="scientific">Acidocella aquatica</name>
    <dbReference type="NCBI Taxonomy" id="1922313"/>
    <lineage>
        <taxon>Bacteria</taxon>
        <taxon>Pseudomonadati</taxon>
        <taxon>Pseudomonadota</taxon>
        <taxon>Alphaproteobacteria</taxon>
        <taxon>Acetobacterales</taxon>
        <taxon>Acidocellaceae</taxon>
        <taxon>Acidocella</taxon>
    </lineage>
</organism>
<dbReference type="EMBL" id="BSOS01000094">
    <property type="protein sequence ID" value="GLR68762.1"/>
    <property type="molecule type" value="Genomic_DNA"/>
</dbReference>
<evidence type="ECO:0000256" key="3">
    <source>
        <dbReference type="ARBA" id="ARBA00022729"/>
    </source>
</evidence>
<dbReference type="InterPro" id="IPR012336">
    <property type="entry name" value="Thioredoxin-like_fold"/>
</dbReference>
<dbReference type="PROSITE" id="PS51352">
    <property type="entry name" value="THIOREDOXIN_2"/>
    <property type="match status" value="1"/>
</dbReference>
<feature type="domain" description="Thioredoxin" evidence="7">
    <location>
        <begin position="46"/>
        <end position="239"/>
    </location>
</feature>
<accession>A0ABQ6AAI0</accession>
<evidence type="ECO:0000259" key="7">
    <source>
        <dbReference type="PROSITE" id="PS51352"/>
    </source>
</evidence>
<keyword evidence="4" id="KW-0560">Oxidoreductase</keyword>
<dbReference type="InterPro" id="IPR013766">
    <property type="entry name" value="Thioredoxin_domain"/>
</dbReference>